<feature type="transmembrane region" description="Helical" evidence="4">
    <location>
        <begin position="331"/>
        <end position="356"/>
    </location>
</feature>
<dbReference type="Pfam" id="PF06779">
    <property type="entry name" value="MFS_4"/>
    <property type="match status" value="1"/>
</dbReference>
<keyword evidence="1 4" id="KW-0812">Transmembrane</keyword>
<feature type="transmembrane region" description="Helical" evidence="4">
    <location>
        <begin position="298"/>
        <end position="319"/>
    </location>
</feature>
<dbReference type="GO" id="GO:0022857">
    <property type="term" value="F:transmembrane transporter activity"/>
    <property type="evidence" value="ECO:0007669"/>
    <property type="project" value="InterPro"/>
</dbReference>
<dbReference type="RefSeq" id="WP_109871828.1">
    <property type="nucleotide sequence ID" value="NZ_QGNA01000004.1"/>
</dbReference>
<dbReference type="EMBL" id="QGNA01000004">
    <property type="protein sequence ID" value="PWS35461.1"/>
    <property type="molecule type" value="Genomic_DNA"/>
</dbReference>
<keyword evidence="2 4" id="KW-1133">Transmembrane helix</keyword>
<name>A0A317F8H7_9PROT</name>
<feature type="transmembrane region" description="Helical" evidence="4">
    <location>
        <begin position="242"/>
        <end position="263"/>
    </location>
</feature>
<feature type="transmembrane region" description="Helical" evidence="4">
    <location>
        <begin position="209"/>
        <end position="230"/>
    </location>
</feature>
<evidence type="ECO:0000313" key="6">
    <source>
        <dbReference type="EMBL" id="PWS35461.1"/>
    </source>
</evidence>
<feature type="domain" description="Major facilitator superfamily (MFS) profile" evidence="5">
    <location>
        <begin position="16"/>
        <end position="384"/>
    </location>
</feature>
<dbReference type="PROSITE" id="PS50850">
    <property type="entry name" value="MFS"/>
    <property type="match status" value="1"/>
</dbReference>
<gene>
    <name evidence="6" type="ORF">DFH01_17770</name>
</gene>
<comment type="caution">
    <text evidence="6">The sequence shown here is derived from an EMBL/GenBank/DDBJ whole genome shotgun (WGS) entry which is preliminary data.</text>
</comment>
<feature type="transmembrane region" description="Helical" evidence="4">
    <location>
        <begin position="171"/>
        <end position="188"/>
    </location>
</feature>
<feature type="transmembrane region" description="Helical" evidence="4">
    <location>
        <begin position="362"/>
        <end position="380"/>
    </location>
</feature>
<dbReference type="AlphaFoldDB" id="A0A317F8H7"/>
<evidence type="ECO:0000256" key="3">
    <source>
        <dbReference type="ARBA" id="ARBA00023136"/>
    </source>
</evidence>
<dbReference type="OrthoDB" id="9797953at2"/>
<protein>
    <submittedName>
        <fullName evidence="6">MFS transporter</fullName>
    </submittedName>
</protein>
<evidence type="ECO:0000256" key="4">
    <source>
        <dbReference type="SAM" id="Phobius"/>
    </source>
</evidence>
<evidence type="ECO:0000313" key="7">
    <source>
        <dbReference type="Proteomes" id="UP000245765"/>
    </source>
</evidence>
<feature type="transmembrane region" description="Helical" evidence="4">
    <location>
        <begin position="275"/>
        <end position="292"/>
    </location>
</feature>
<evidence type="ECO:0000256" key="2">
    <source>
        <dbReference type="ARBA" id="ARBA00022989"/>
    </source>
</evidence>
<dbReference type="GO" id="GO:0005886">
    <property type="term" value="C:plasma membrane"/>
    <property type="evidence" value="ECO:0007669"/>
    <property type="project" value="TreeGrafter"/>
</dbReference>
<evidence type="ECO:0000256" key="1">
    <source>
        <dbReference type="ARBA" id="ARBA00022692"/>
    </source>
</evidence>
<organism evidence="6 7">
    <name type="scientific">Falsiroseomonas bella</name>
    <dbReference type="NCBI Taxonomy" id="2184016"/>
    <lineage>
        <taxon>Bacteria</taxon>
        <taxon>Pseudomonadati</taxon>
        <taxon>Pseudomonadota</taxon>
        <taxon>Alphaproteobacteria</taxon>
        <taxon>Acetobacterales</taxon>
        <taxon>Roseomonadaceae</taxon>
        <taxon>Falsiroseomonas</taxon>
    </lineage>
</organism>
<proteinExistence type="predicted"/>
<sequence>MEKCRPAFNRQGGAMKVAWAAAGAILAGVGLARFAYVPLFPAMVAAGWVDGAEAGLLGAGNFAGYLLGVLAGRRLAARIGVPRALDAGMALAVAAFAACAWQGGLVWLLAWRALAGTAGGVLMALAGPSAQASVPPERRGAASGIVMTGVGAGVVAGGLAIPLLLGGGIPTAWLGLAAATAAVWWAARRHWPDPPALPPEETRSAVPRAGLLLLAYALSGAGMVAPMVYLSDLAVRGRGLPIEAGAAVWIGFGLGALLGTMLGGRLAGRIGGRRALLAWMVVQVAALGSALVPAWPALILAGPLSGFAGVGATAVTLVAAREVAGARAGVIWVRATAAYGVAQVSFAFGLAALFGATGDSHAAVFGVGFALSLAACAVAYRGRG</sequence>
<dbReference type="PANTHER" id="PTHR23537">
    <property type="match status" value="1"/>
</dbReference>
<dbReference type="SUPFAM" id="SSF103473">
    <property type="entry name" value="MFS general substrate transporter"/>
    <property type="match status" value="1"/>
</dbReference>
<dbReference type="Proteomes" id="UP000245765">
    <property type="component" value="Unassembled WGS sequence"/>
</dbReference>
<dbReference type="InterPro" id="IPR036259">
    <property type="entry name" value="MFS_trans_sf"/>
</dbReference>
<evidence type="ECO:0000259" key="5">
    <source>
        <dbReference type="PROSITE" id="PS50850"/>
    </source>
</evidence>
<feature type="transmembrane region" description="Helical" evidence="4">
    <location>
        <begin position="109"/>
        <end position="128"/>
    </location>
</feature>
<reference evidence="7" key="1">
    <citation type="submission" date="2018-05" db="EMBL/GenBank/DDBJ databases">
        <authorList>
            <person name="Du Z."/>
            <person name="Wang X."/>
        </authorList>
    </citation>
    <scope>NUCLEOTIDE SEQUENCE [LARGE SCALE GENOMIC DNA]</scope>
    <source>
        <strain evidence="7">CQN31</strain>
    </source>
</reference>
<dbReference type="InterPro" id="IPR010645">
    <property type="entry name" value="MFS_4"/>
</dbReference>
<dbReference type="InterPro" id="IPR020846">
    <property type="entry name" value="MFS_dom"/>
</dbReference>
<accession>A0A317F8H7</accession>
<keyword evidence="3 4" id="KW-0472">Membrane</keyword>
<keyword evidence="7" id="KW-1185">Reference proteome</keyword>
<dbReference type="PANTHER" id="PTHR23537:SF1">
    <property type="entry name" value="SUGAR TRANSPORTER"/>
    <property type="match status" value="1"/>
</dbReference>
<feature type="transmembrane region" description="Helical" evidence="4">
    <location>
        <begin position="12"/>
        <end position="34"/>
    </location>
</feature>
<feature type="transmembrane region" description="Helical" evidence="4">
    <location>
        <begin position="84"/>
        <end position="103"/>
    </location>
</feature>
<feature type="transmembrane region" description="Helical" evidence="4">
    <location>
        <begin position="140"/>
        <end position="165"/>
    </location>
</feature>
<dbReference type="Gene3D" id="1.20.1250.20">
    <property type="entry name" value="MFS general substrate transporter like domains"/>
    <property type="match status" value="2"/>
</dbReference>
<feature type="transmembrane region" description="Helical" evidence="4">
    <location>
        <begin position="54"/>
        <end position="72"/>
    </location>
</feature>